<feature type="domain" description="AMP-binding enzyme C-terminal" evidence="4">
    <location>
        <begin position="422"/>
        <end position="497"/>
    </location>
</feature>
<dbReference type="InterPro" id="IPR000873">
    <property type="entry name" value="AMP-dep_synth/lig_dom"/>
</dbReference>
<dbReference type="InterPro" id="IPR045851">
    <property type="entry name" value="AMP-bd_C_sf"/>
</dbReference>
<dbReference type="OrthoDB" id="9803968at2"/>
<keyword evidence="2" id="KW-0436">Ligase</keyword>
<comment type="similarity">
    <text evidence="1">Belongs to the ATP-dependent AMP-binding enzyme family.</text>
</comment>
<dbReference type="EMBL" id="PHUF01000002">
    <property type="protein sequence ID" value="PKB25205.1"/>
    <property type="molecule type" value="Genomic_DNA"/>
</dbReference>
<dbReference type="Proteomes" id="UP000232587">
    <property type="component" value="Unassembled WGS sequence"/>
</dbReference>
<dbReference type="PANTHER" id="PTHR43201:SF5">
    <property type="entry name" value="MEDIUM-CHAIN ACYL-COA LIGASE ACSF2, MITOCHONDRIAL"/>
    <property type="match status" value="1"/>
</dbReference>
<name>A0A2N0I215_9SPHN</name>
<dbReference type="PROSITE" id="PS00455">
    <property type="entry name" value="AMP_BINDING"/>
    <property type="match status" value="1"/>
</dbReference>
<evidence type="ECO:0000259" key="3">
    <source>
        <dbReference type="Pfam" id="PF00501"/>
    </source>
</evidence>
<dbReference type="Gene3D" id="3.30.300.30">
    <property type="match status" value="1"/>
</dbReference>
<evidence type="ECO:0000256" key="1">
    <source>
        <dbReference type="ARBA" id="ARBA00006432"/>
    </source>
</evidence>
<organism evidence="5 6">
    <name type="scientific">Novosphingobium kunmingense</name>
    <dbReference type="NCBI Taxonomy" id="1211806"/>
    <lineage>
        <taxon>Bacteria</taxon>
        <taxon>Pseudomonadati</taxon>
        <taxon>Pseudomonadota</taxon>
        <taxon>Alphaproteobacteria</taxon>
        <taxon>Sphingomonadales</taxon>
        <taxon>Sphingomonadaceae</taxon>
        <taxon>Novosphingobium</taxon>
    </lineage>
</organism>
<dbReference type="PANTHER" id="PTHR43201">
    <property type="entry name" value="ACYL-COA SYNTHETASE"/>
    <property type="match status" value="1"/>
</dbReference>
<accession>A0A2N0I215</accession>
<proteinExistence type="inferred from homology"/>
<evidence type="ECO:0000313" key="6">
    <source>
        <dbReference type="Proteomes" id="UP000232587"/>
    </source>
</evidence>
<dbReference type="AlphaFoldDB" id="A0A2N0I215"/>
<keyword evidence="6" id="KW-1185">Reference proteome</keyword>
<dbReference type="RefSeq" id="WP_100865666.1">
    <property type="nucleotide sequence ID" value="NZ_PHUF01000002.1"/>
</dbReference>
<dbReference type="Pfam" id="PF13193">
    <property type="entry name" value="AMP-binding_C"/>
    <property type="match status" value="1"/>
</dbReference>
<dbReference type="Pfam" id="PF00501">
    <property type="entry name" value="AMP-binding"/>
    <property type="match status" value="1"/>
</dbReference>
<dbReference type="GO" id="GO:0031956">
    <property type="term" value="F:medium-chain fatty acid-CoA ligase activity"/>
    <property type="evidence" value="ECO:0007669"/>
    <property type="project" value="TreeGrafter"/>
</dbReference>
<dbReference type="InterPro" id="IPR025110">
    <property type="entry name" value="AMP-bd_C"/>
</dbReference>
<dbReference type="Gene3D" id="3.40.50.12780">
    <property type="entry name" value="N-terminal domain of ligase-like"/>
    <property type="match status" value="1"/>
</dbReference>
<dbReference type="NCBIfam" id="NF009071">
    <property type="entry name" value="PRK12406.1"/>
    <property type="match status" value="1"/>
</dbReference>
<dbReference type="InterPro" id="IPR042099">
    <property type="entry name" value="ANL_N_sf"/>
</dbReference>
<gene>
    <name evidence="5" type="ORF">B0I00_0398</name>
</gene>
<dbReference type="SUPFAM" id="SSF56801">
    <property type="entry name" value="Acetyl-CoA synthetase-like"/>
    <property type="match status" value="1"/>
</dbReference>
<evidence type="ECO:0000313" key="5">
    <source>
        <dbReference type="EMBL" id="PKB25205.1"/>
    </source>
</evidence>
<evidence type="ECO:0000256" key="2">
    <source>
        <dbReference type="ARBA" id="ARBA00022598"/>
    </source>
</evidence>
<protein>
    <submittedName>
        <fullName evidence="5">Long-chain acyl-CoA synthetase</fullName>
    </submittedName>
</protein>
<dbReference type="GO" id="GO:0006631">
    <property type="term" value="P:fatty acid metabolic process"/>
    <property type="evidence" value="ECO:0007669"/>
    <property type="project" value="TreeGrafter"/>
</dbReference>
<feature type="domain" description="AMP-dependent synthetase/ligase" evidence="3">
    <location>
        <begin position="7"/>
        <end position="362"/>
    </location>
</feature>
<evidence type="ECO:0000259" key="4">
    <source>
        <dbReference type="Pfam" id="PF13193"/>
    </source>
</evidence>
<sequence length="515" mass="56127">MGWIKSGDQTLTAEQFDDRARRAASAMAALGVAAGDGVALYLRNDLAYFEAVFGAGLLGVYPVPVNWHYTPDEANYLLNDSAVKLLVIHADLYGPVSHAIPDGLPVVIVETPPEIRTAYNLGEVPNPLGLPLWNDLVAAAEPWQGEAGIAPGSIIYTGGTTGRPKGVKRPAFSEEQNAAVSAMLAWSYGYGDVLAGTRDPATITTAVIGPVYHAAPNAHSGFSIRAGTNVVICPRFDAEGLLALIEKERITHLNMVPIMFNRLLRLPEEVKGKYDLSSLEYVTHAAAPCPPPVKRAMIEWWGPVIWEYYGSTEMGNVTGLSSEEWLAHPGSVGKVMPGATVRVVDEAGNDVAPGEIGEVMGRNSYGIDFTYQNAPEKRRQMERYGLVTPGDMGYFDADGFLYLCDRINDMIISGGANIYPAEIEAELHKLPGVADCAVFGIPNEEFGEEVMAVVQPMPGVTLHADDLRADLRKVLTSYKVPRRIEFADALPREDSGKIFKRKLREPFWEGRERRI</sequence>
<comment type="caution">
    <text evidence="5">The sequence shown here is derived from an EMBL/GenBank/DDBJ whole genome shotgun (WGS) entry which is preliminary data.</text>
</comment>
<dbReference type="InterPro" id="IPR020845">
    <property type="entry name" value="AMP-binding_CS"/>
</dbReference>
<reference evidence="5 6" key="1">
    <citation type="submission" date="2017-11" db="EMBL/GenBank/DDBJ databases">
        <title>Genomic Encyclopedia of Type Strains, Phase III (KMG-III): the genomes of soil and plant-associated and newly described type strains.</title>
        <authorList>
            <person name="Whitman W."/>
        </authorList>
    </citation>
    <scope>NUCLEOTIDE SEQUENCE [LARGE SCALE GENOMIC DNA]</scope>
    <source>
        <strain evidence="5 6">CGMCC 1.12274</strain>
    </source>
</reference>